<comment type="similarity">
    <text evidence="1">Belongs to the UPF0354 family.</text>
</comment>
<organism evidence="2 3">
    <name type="scientific">Virgibacillus kekensis</name>
    <dbReference type="NCBI Taxonomy" id="202261"/>
    <lineage>
        <taxon>Bacteria</taxon>
        <taxon>Bacillati</taxon>
        <taxon>Bacillota</taxon>
        <taxon>Bacilli</taxon>
        <taxon>Bacillales</taxon>
        <taxon>Bacillaceae</taxon>
        <taxon>Virgibacillus</taxon>
    </lineage>
</organism>
<reference evidence="3" key="1">
    <citation type="journal article" date="2019" name="Int. J. Syst. Evol. Microbiol.">
        <title>The Global Catalogue of Microorganisms (GCM) 10K type strain sequencing project: providing services to taxonomists for standard genome sequencing and annotation.</title>
        <authorList>
            <consortium name="The Broad Institute Genomics Platform"/>
            <consortium name="The Broad Institute Genome Sequencing Center for Infectious Disease"/>
            <person name="Wu L."/>
            <person name="Ma J."/>
        </authorList>
    </citation>
    <scope>NUCLEOTIDE SEQUENCE [LARGE SCALE GENOMIC DNA]</scope>
    <source>
        <strain evidence="3">CGMCC 4.7426</strain>
    </source>
</reference>
<dbReference type="EMBL" id="JBHSFU010000001">
    <property type="protein sequence ID" value="MFC4556731.1"/>
    <property type="molecule type" value="Genomic_DNA"/>
</dbReference>
<sequence length="271" mass="31150">MKMTSIKMKKILDERLAGPEYKTSYKRDEDSYRIEWKETGQGITIKLPNVVAKYNQRGDAAVDELEDHILEALRIMNEEHNLSGMEKHIYPVIRATSFAMETNAGEKLVHKEHTAETRVYYALDLGKSYRLIDESLLVKEGWTEERIDQIASFNVRSLENDYKKDTVAENEFYFVAKQDGYDASRILNEAFLEEMAANAKGELAVAVPHQDVLILADIQNKTGYDILAQMTMKFFAEGRIPITSLPFIYEDKKLDPVFILAKNRPEKNEKG</sequence>
<dbReference type="HAMAP" id="MF_01548">
    <property type="entry name" value="UPF0354"/>
    <property type="match status" value="1"/>
</dbReference>
<dbReference type="Proteomes" id="UP001595989">
    <property type="component" value="Unassembled WGS sequence"/>
</dbReference>
<comment type="caution">
    <text evidence="2">The sequence shown here is derived from an EMBL/GenBank/DDBJ whole genome shotgun (WGS) entry which is preliminary data.</text>
</comment>
<protein>
    <recommendedName>
        <fullName evidence="1">UPF0354 protein ACFO3D_00735</fullName>
    </recommendedName>
</protein>
<keyword evidence="3" id="KW-1185">Reference proteome</keyword>
<dbReference type="NCBIfam" id="NF010189">
    <property type="entry name" value="PRK13668.1"/>
    <property type="match status" value="1"/>
</dbReference>
<proteinExistence type="inferred from homology"/>
<evidence type="ECO:0000313" key="3">
    <source>
        <dbReference type="Proteomes" id="UP001595989"/>
    </source>
</evidence>
<evidence type="ECO:0000313" key="2">
    <source>
        <dbReference type="EMBL" id="MFC4556731.1"/>
    </source>
</evidence>
<dbReference type="InterPro" id="IPR010838">
    <property type="entry name" value="DUF1444"/>
</dbReference>
<dbReference type="RefSeq" id="WP_390292657.1">
    <property type="nucleotide sequence ID" value="NZ_JBHSFU010000001.1"/>
</dbReference>
<dbReference type="Pfam" id="PF07285">
    <property type="entry name" value="DUF1444"/>
    <property type="match status" value="1"/>
</dbReference>
<accession>A0ABV9DEH3</accession>
<name>A0ABV9DEH3_9BACI</name>
<dbReference type="PIRSF" id="PIRSF012562">
    <property type="entry name" value="UCP012562"/>
    <property type="match status" value="1"/>
</dbReference>
<gene>
    <name evidence="2" type="ORF">ACFO3D_00735</name>
</gene>
<evidence type="ECO:0000256" key="1">
    <source>
        <dbReference type="HAMAP-Rule" id="MF_01548"/>
    </source>
</evidence>